<dbReference type="GO" id="GO:0005886">
    <property type="term" value="C:plasma membrane"/>
    <property type="evidence" value="ECO:0007669"/>
    <property type="project" value="UniProtKB-SubCell"/>
</dbReference>
<dbReference type="InterPro" id="IPR011990">
    <property type="entry name" value="TPR-like_helical_dom_sf"/>
</dbReference>
<evidence type="ECO:0000256" key="10">
    <source>
        <dbReference type="SAM" id="Coils"/>
    </source>
</evidence>
<evidence type="ECO:0000256" key="1">
    <source>
        <dbReference type="ARBA" id="ARBA00002962"/>
    </source>
</evidence>
<evidence type="ECO:0000256" key="7">
    <source>
        <dbReference type="ARBA" id="ARBA00022989"/>
    </source>
</evidence>
<evidence type="ECO:0000259" key="13">
    <source>
        <dbReference type="Pfam" id="PF07219"/>
    </source>
</evidence>
<dbReference type="Proteomes" id="UP000297475">
    <property type="component" value="Unassembled WGS sequence"/>
</dbReference>
<feature type="coiled-coil region" evidence="10">
    <location>
        <begin position="350"/>
        <end position="380"/>
    </location>
</feature>
<evidence type="ECO:0000313" key="15">
    <source>
        <dbReference type="Proteomes" id="UP000297475"/>
    </source>
</evidence>
<comment type="subcellular location">
    <subcellularLocation>
        <location evidence="2">Cell inner membrane</location>
        <topology evidence="2">Multi-pass membrane protein</topology>
    </subcellularLocation>
</comment>
<proteinExistence type="predicted"/>
<keyword evidence="4" id="KW-1003">Cell membrane</keyword>
<dbReference type="GO" id="GO:0006779">
    <property type="term" value="P:porphyrin-containing compound biosynthetic process"/>
    <property type="evidence" value="ECO:0007669"/>
    <property type="project" value="UniProtKB-KW"/>
</dbReference>
<keyword evidence="8 12" id="KW-0472">Membrane</keyword>
<feature type="transmembrane region" description="Helical" evidence="12">
    <location>
        <begin position="7"/>
        <end position="24"/>
    </location>
</feature>
<dbReference type="Pfam" id="PF07219">
    <property type="entry name" value="HemY_N"/>
    <property type="match status" value="1"/>
</dbReference>
<evidence type="ECO:0000256" key="5">
    <source>
        <dbReference type="ARBA" id="ARBA00022519"/>
    </source>
</evidence>
<dbReference type="InterPro" id="IPR010817">
    <property type="entry name" value="HemY_N"/>
</dbReference>
<evidence type="ECO:0000256" key="9">
    <source>
        <dbReference type="ARBA" id="ARBA00023244"/>
    </source>
</evidence>
<dbReference type="OrthoDB" id="7053339at2"/>
<dbReference type="RefSeq" id="WP_135482704.1">
    <property type="nucleotide sequence ID" value="NZ_SRMF01000002.1"/>
</dbReference>
<evidence type="ECO:0000256" key="6">
    <source>
        <dbReference type="ARBA" id="ARBA00022692"/>
    </source>
</evidence>
<dbReference type="UniPathway" id="UPA00252"/>
<evidence type="ECO:0000256" key="11">
    <source>
        <dbReference type="SAM" id="MobiDB-lite"/>
    </source>
</evidence>
<comment type="function">
    <text evidence="1">Involved in a late step of protoheme IX synthesis.</text>
</comment>
<evidence type="ECO:0000256" key="8">
    <source>
        <dbReference type="ARBA" id="ARBA00023136"/>
    </source>
</evidence>
<dbReference type="GO" id="GO:0042168">
    <property type="term" value="P:heme metabolic process"/>
    <property type="evidence" value="ECO:0007669"/>
    <property type="project" value="InterPro"/>
</dbReference>
<keyword evidence="6 12" id="KW-0812">Transmembrane</keyword>
<evidence type="ECO:0000256" key="2">
    <source>
        <dbReference type="ARBA" id="ARBA00004429"/>
    </source>
</evidence>
<dbReference type="NCBIfam" id="TIGR00540">
    <property type="entry name" value="TPR_hemY_coli"/>
    <property type="match status" value="1"/>
</dbReference>
<gene>
    <name evidence="14" type="ORF">E4656_08165</name>
</gene>
<organism evidence="14 15">
    <name type="scientific">Natronospirillum operosum</name>
    <dbReference type="NCBI Taxonomy" id="2759953"/>
    <lineage>
        <taxon>Bacteria</taxon>
        <taxon>Pseudomonadati</taxon>
        <taxon>Pseudomonadota</taxon>
        <taxon>Gammaproteobacteria</taxon>
        <taxon>Oceanospirillales</taxon>
        <taxon>Natronospirillaceae</taxon>
        <taxon>Natronospirillum</taxon>
    </lineage>
</organism>
<keyword evidence="5" id="KW-0997">Cell inner membrane</keyword>
<keyword evidence="15" id="KW-1185">Reference proteome</keyword>
<comment type="caution">
    <text evidence="14">The sequence shown here is derived from an EMBL/GenBank/DDBJ whole genome shotgun (WGS) entry which is preliminary data.</text>
</comment>
<keyword evidence="9" id="KW-0627">Porphyrin biosynthesis</keyword>
<dbReference type="Gene3D" id="1.25.40.10">
    <property type="entry name" value="Tetratricopeptide repeat domain"/>
    <property type="match status" value="2"/>
</dbReference>
<feature type="region of interest" description="Disordered" evidence="11">
    <location>
        <begin position="386"/>
        <end position="410"/>
    </location>
</feature>
<keyword evidence="10" id="KW-0175">Coiled coil</keyword>
<accession>A0A4Z0WFR6</accession>
<dbReference type="EMBL" id="SRMF01000002">
    <property type="protein sequence ID" value="TGG94136.1"/>
    <property type="molecule type" value="Genomic_DNA"/>
</dbReference>
<protein>
    <recommendedName>
        <fullName evidence="13">HemY N-terminal domain-containing protein</fullName>
    </recommendedName>
</protein>
<dbReference type="AlphaFoldDB" id="A0A4Z0WFR6"/>
<evidence type="ECO:0000256" key="3">
    <source>
        <dbReference type="ARBA" id="ARBA00004744"/>
    </source>
</evidence>
<evidence type="ECO:0000256" key="12">
    <source>
        <dbReference type="SAM" id="Phobius"/>
    </source>
</evidence>
<comment type="pathway">
    <text evidence="3">Porphyrin-containing compound metabolism; protoheme biosynthesis.</text>
</comment>
<keyword evidence="7 12" id="KW-1133">Transmembrane helix</keyword>
<name>A0A4Z0WFR6_9GAMM</name>
<dbReference type="InterPro" id="IPR005254">
    <property type="entry name" value="Heme_biosyn_assoc_TPR_pro"/>
</dbReference>
<sequence>MITLSRIIWPLVIIAIGGLLGWLMRQDPGYLLLAWGDHAVEMSIWVALAIVLLALLGMMFVRTLIRGVIHLRPNRHQRGVQKLEKGILAFLELRLPRAKRHLTAGEADSPLPWVNQLLLARIAQTEKDYPTVASWLDKATQEHPHMDLASGLLLVLSAYESRQLDLALAHAKRLEQNHPGNPFVLRLLRDIHVRLQDWQSLLELQPRLIKTGRRKPERWQCDMVAGLMEEAPANAGQKLQKWWKQLTTSQQSDPDLRYWYLRALVKLERPHIALQAIEHALSQHWDSRLLTLYSQLDTPARERLRQAEAWLQKQPRDALFMLALGRLCLQEGLWGKAQDYFADGLRLEPLPELELELARLEAALGQNQQSQERLARVSAQLLRLPPLPLPEKPARTEYEKAQAVAAPTDH</sequence>
<feature type="transmembrane region" description="Helical" evidence="12">
    <location>
        <begin position="44"/>
        <end position="65"/>
    </location>
</feature>
<feature type="domain" description="HemY N-terminal" evidence="13">
    <location>
        <begin position="29"/>
        <end position="125"/>
    </location>
</feature>
<dbReference type="SUPFAM" id="SSF48452">
    <property type="entry name" value="TPR-like"/>
    <property type="match status" value="1"/>
</dbReference>
<evidence type="ECO:0000313" key="14">
    <source>
        <dbReference type="EMBL" id="TGG94136.1"/>
    </source>
</evidence>
<evidence type="ECO:0000256" key="4">
    <source>
        <dbReference type="ARBA" id="ARBA00022475"/>
    </source>
</evidence>
<reference evidence="14 15" key="1">
    <citation type="submission" date="2019-04" db="EMBL/GenBank/DDBJ databases">
        <title>Natronospirillum operosus gen. nov., sp. nov., a haloalkaliphilic satellite isolated from decaying biomass of laboratory culture of cyanobacterium Geitlerinema sp. and proposal of Natronospirillaceae fam. nov. and Saccharospirillaceae fam. nov.</title>
        <authorList>
            <person name="Kevbrin V."/>
            <person name="Boltyanskaya Y."/>
            <person name="Koziaeva V."/>
            <person name="Grouzdev D.S."/>
            <person name="Park M."/>
            <person name="Cho J."/>
        </authorList>
    </citation>
    <scope>NUCLEOTIDE SEQUENCE [LARGE SCALE GENOMIC DNA]</scope>
    <source>
        <strain evidence="14 15">G-116</strain>
    </source>
</reference>